<reference evidence="1" key="1">
    <citation type="submission" date="2024-11" db="EMBL/GenBank/DDBJ databases">
        <title>Description of Massilia orientalis sp. nov., isolated from rhizosphere soil of Ageratina adenophora.</title>
        <authorList>
            <person name="Wang Y."/>
        </authorList>
    </citation>
    <scope>NUCLEOTIDE SEQUENCE</scope>
    <source>
        <strain evidence="1">YIM B02787</strain>
    </source>
</reference>
<organism evidence="1 2">
    <name type="scientific">Massilia orientalis</name>
    <dbReference type="NCBI Taxonomy" id="3050128"/>
    <lineage>
        <taxon>Bacteria</taxon>
        <taxon>Pseudomonadati</taxon>
        <taxon>Pseudomonadota</taxon>
        <taxon>Betaproteobacteria</taxon>
        <taxon>Burkholderiales</taxon>
        <taxon>Oxalobacteraceae</taxon>
        <taxon>Telluria group</taxon>
        <taxon>Massilia</taxon>
    </lineage>
</organism>
<dbReference type="Proteomes" id="UP001168096">
    <property type="component" value="Unassembled WGS sequence"/>
</dbReference>
<accession>A0ACC7MFK1</accession>
<proteinExistence type="predicted"/>
<evidence type="ECO:0000313" key="1">
    <source>
        <dbReference type="EMBL" id="MFJ1470263.1"/>
    </source>
</evidence>
<dbReference type="EMBL" id="JASNRB020000013">
    <property type="protein sequence ID" value="MFJ1470263.1"/>
    <property type="molecule type" value="Genomic_DNA"/>
</dbReference>
<evidence type="ECO:0000313" key="2">
    <source>
        <dbReference type="Proteomes" id="UP001168096"/>
    </source>
</evidence>
<comment type="caution">
    <text evidence="1">The sequence shown here is derived from an EMBL/GenBank/DDBJ whole genome shotgun (WGS) entry which is preliminary data.</text>
</comment>
<sequence length="106" mass="11938">MNPLRFQSNYRGQADYVVLAGPPAGKRVSYRYMKRDFYEKDYADFGARAWRGDPDSYRRKVLASVGLVCCSGARVPPEIVAEMSRLAKSWRDHDPDISAEPAHAGV</sequence>
<keyword evidence="2" id="KW-1185">Reference proteome</keyword>
<gene>
    <name evidence="1" type="ORF">QPK29_021325</name>
</gene>
<name>A0ACC7MFK1_9BURK</name>
<protein>
    <submittedName>
        <fullName evidence="1">Uncharacterized protein</fullName>
    </submittedName>
</protein>